<comment type="caution">
    <text evidence="2">The sequence shown here is derived from an EMBL/GenBank/DDBJ whole genome shotgun (WGS) entry which is preliminary data.</text>
</comment>
<dbReference type="Proteomes" id="UP001634394">
    <property type="component" value="Unassembled WGS sequence"/>
</dbReference>
<name>A0ABD3WNF1_SINWO</name>
<gene>
    <name evidence="2" type="ORF">ACJMK2_037307</name>
</gene>
<dbReference type="EMBL" id="JBJQND010000006">
    <property type="protein sequence ID" value="KAL3874267.1"/>
    <property type="molecule type" value="Genomic_DNA"/>
</dbReference>
<keyword evidence="3" id="KW-1185">Reference proteome</keyword>
<protein>
    <submittedName>
        <fullName evidence="2">Uncharacterized protein</fullName>
    </submittedName>
</protein>
<evidence type="ECO:0000313" key="3">
    <source>
        <dbReference type="Proteomes" id="UP001634394"/>
    </source>
</evidence>
<organism evidence="2 3">
    <name type="scientific">Sinanodonta woodiana</name>
    <name type="common">Chinese pond mussel</name>
    <name type="synonym">Anodonta woodiana</name>
    <dbReference type="NCBI Taxonomy" id="1069815"/>
    <lineage>
        <taxon>Eukaryota</taxon>
        <taxon>Metazoa</taxon>
        <taxon>Spiralia</taxon>
        <taxon>Lophotrochozoa</taxon>
        <taxon>Mollusca</taxon>
        <taxon>Bivalvia</taxon>
        <taxon>Autobranchia</taxon>
        <taxon>Heteroconchia</taxon>
        <taxon>Palaeoheterodonta</taxon>
        <taxon>Unionida</taxon>
        <taxon>Unionoidea</taxon>
        <taxon>Unionidae</taxon>
        <taxon>Unioninae</taxon>
        <taxon>Sinanodonta</taxon>
    </lineage>
</organism>
<evidence type="ECO:0000313" key="2">
    <source>
        <dbReference type="EMBL" id="KAL3874267.1"/>
    </source>
</evidence>
<accession>A0ABD3WNF1</accession>
<proteinExistence type="predicted"/>
<sequence length="190" mass="21408">MQDCLTLEQNIIQGNAKYLGQINVFTSFLKRNRSDESTQDLDTLSQLVDLRKRAVDRALNLLKNKSQYDDKRSIKSHHSGSKASSQSSKHYDAPSVARQKRAKAEAARAAILFTKQQAALARMEAMTRKEAARQKTVMDEEEAIFKMEMNLLQIKKELAIAEAKARVYEMDEAGSQVIEDGPPQLTANYS</sequence>
<dbReference type="AlphaFoldDB" id="A0ABD3WNF1"/>
<reference evidence="2 3" key="1">
    <citation type="submission" date="2024-11" db="EMBL/GenBank/DDBJ databases">
        <title>Chromosome-level genome assembly of the freshwater bivalve Anodonta woodiana.</title>
        <authorList>
            <person name="Chen X."/>
        </authorList>
    </citation>
    <scope>NUCLEOTIDE SEQUENCE [LARGE SCALE GENOMIC DNA]</scope>
    <source>
        <strain evidence="2">MN2024</strain>
        <tissue evidence="2">Gills</tissue>
    </source>
</reference>
<feature type="region of interest" description="Disordered" evidence="1">
    <location>
        <begin position="69"/>
        <end position="99"/>
    </location>
</feature>
<evidence type="ECO:0000256" key="1">
    <source>
        <dbReference type="SAM" id="MobiDB-lite"/>
    </source>
</evidence>